<dbReference type="PANTHER" id="PTHR32243">
    <property type="entry name" value="MALTOSE TRANSPORT SYSTEM PERMEASE-RELATED"/>
    <property type="match status" value="1"/>
</dbReference>
<dbReference type="Gene3D" id="1.10.3720.10">
    <property type="entry name" value="MetI-like"/>
    <property type="match status" value="1"/>
</dbReference>
<feature type="transmembrane region" description="Helical" evidence="9">
    <location>
        <begin position="163"/>
        <end position="186"/>
    </location>
</feature>
<feature type="transmembrane region" description="Helical" evidence="9">
    <location>
        <begin position="64"/>
        <end position="86"/>
    </location>
</feature>
<keyword evidence="5" id="KW-0762">Sugar transport</keyword>
<dbReference type="GO" id="GO:0055085">
    <property type="term" value="P:transmembrane transport"/>
    <property type="evidence" value="ECO:0007669"/>
    <property type="project" value="InterPro"/>
</dbReference>
<feature type="domain" description="ABC transmembrane type-1" evidence="10">
    <location>
        <begin position="1"/>
        <end position="186"/>
    </location>
</feature>
<name>X1PTV1_9ZZZZ</name>
<feature type="transmembrane region" description="Helical" evidence="9">
    <location>
        <begin position="32"/>
        <end position="52"/>
    </location>
</feature>
<keyword evidence="3" id="KW-0813">Transport</keyword>
<comment type="caution">
    <text evidence="11">The sequence shown here is derived from an EMBL/GenBank/DDBJ whole genome shotgun (WGS) entry which is preliminary data.</text>
</comment>
<evidence type="ECO:0000256" key="7">
    <source>
        <dbReference type="ARBA" id="ARBA00022989"/>
    </source>
</evidence>
<protein>
    <recommendedName>
        <fullName evidence="10">ABC transmembrane type-1 domain-containing protein</fullName>
    </recommendedName>
</protein>
<evidence type="ECO:0000313" key="11">
    <source>
        <dbReference type="EMBL" id="GAI42510.1"/>
    </source>
</evidence>
<evidence type="ECO:0000256" key="8">
    <source>
        <dbReference type="ARBA" id="ARBA00023136"/>
    </source>
</evidence>
<evidence type="ECO:0000256" key="4">
    <source>
        <dbReference type="ARBA" id="ARBA00022475"/>
    </source>
</evidence>
<evidence type="ECO:0000256" key="6">
    <source>
        <dbReference type="ARBA" id="ARBA00022692"/>
    </source>
</evidence>
<feature type="transmembrane region" description="Helical" evidence="9">
    <location>
        <begin position="6"/>
        <end position="25"/>
    </location>
</feature>
<feature type="transmembrane region" description="Helical" evidence="9">
    <location>
        <begin position="107"/>
        <end position="133"/>
    </location>
</feature>
<proteinExistence type="inferred from homology"/>
<dbReference type="EMBL" id="BARV01030539">
    <property type="protein sequence ID" value="GAI42510.1"/>
    <property type="molecule type" value="Genomic_DNA"/>
</dbReference>
<keyword evidence="4" id="KW-1003">Cell membrane</keyword>
<keyword evidence="6 9" id="KW-0812">Transmembrane</keyword>
<feature type="non-terminal residue" evidence="11">
    <location>
        <position position="1"/>
    </location>
</feature>
<evidence type="ECO:0000259" key="10">
    <source>
        <dbReference type="PROSITE" id="PS50928"/>
    </source>
</evidence>
<dbReference type="AlphaFoldDB" id="X1PTV1"/>
<dbReference type="SUPFAM" id="SSF161098">
    <property type="entry name" value="MetI-like"/>
    <property type="match status" value="1"/>
</dbReference>
<dbReference type="InterPro" id="IPR050901">
    <property type="entry name" value="BP-dep_ABC_trans_perm"/>
</dbReference>
<evidence type="ECO:0000256" key="2">
    <source>
        <dbReference type="ARBA" id="ARBA00009047"/>
    </source>
</evidence>
<accession>X1PTV1</accession>
<dbReference type="GO" id="GO:0005886">
    <property type="term" value="C:plasma membrane"/>
    <property type="evidence" value="ECO:0007669"/>
    <property type="project" value="UniProtKB-SubCell"/>
</dbReference>
<gene>
    <name evidence="11" type="ORF">S06H3_48494</name>
</gene>
<organism evidence="11">
    <name type="scientific">marine sediment metagenome</name>
    <dbReference type="NCBI Taxonomy" id="412755"/>
    <lineage>
        <taxon>unclassified sequences</taxon>
        <taxon>metagenomes</taxon>
        <taxon>ecological metagenomes</taxon>
    </lineage>
</organism>
<dbReference type="Pfam" id="PF00528">
    <property type="entry name" value="BPD_transp_1"/>
    <property type="match status" value="1"/>
</dbReference>
<reference evidence="11" key="1">
    <citation type="journal article" date="2014" name="Front. Microbiol.">
        <title>High frequency of phylogenetically diverse reductive dehalogenase-homologous genes in deep subseafloor sedimentary metagenomes.</title>
        <authorList>
            <person name="Kawai M."/>
            <person name="Futagami T."/>
            <person name="Toyoda A."/>
            <person name="Takaki Y."/>
            <person name="Nishi S."/>
            <person name="Hori S."/>
            <person name="Arai W."/>
            <person name="Tsubouchi T."/>
            <person name="Morono Y."/>
            <person name="Uchiyama I."/>
            <person name="Ito T."/>
            <person name="Fujiyama A."/>
            <person name="Inagaki F."/>
            <person name="Takami H."/>
        </authorList>
    </citation>
    <scope>NUCLEOTIDE SEQUENCE</scope>
    <source>
        <strain evidence="11">Expedition CK06-06</strain>
    </source>
</reference>
<evidence type="ECO:0000256" key="9">
    <source>
        <dbReference type="SAM" id="Phobius"/>
    </source>
</evidence>
<dbReference type="CDD" id="cd06261">
    <property type="entry name" value="TM_PBP2"/>
    <property type="match status" value="1"/>
</dbReference>
<sequence length="198" mass="21812">IAVGVTVISVVIGSMAAYGFSRYSFRGSGMLLIFILLARMITPAALVIPLYTLMRTLGLLNTTISIIIGITIMNLPFVIWIMKAFFDSAPKEVEEAAEMDGMSPIRTFWKIVIPMAMPAIATVILFSFVTAWVDFLFGISFSTTPQSMPLTVGISNMQTGYEIYWGPMMAAGVYLTLPTLILAFLLQKYFIKGLTMGY</sequence>
<evidence type="ECO:0000256" key="5">
    <source>
        <dbReference type="ARBA" id="ARBA00022597"/>
    </source>
</evidence>
<comment type="similarity">
    <text evidence="2">Belongs to the binding-protein-dependent transport system permease family. MalFG subfamily.</text>
</comment>
<dbReference type="InterPro" id="IPR035906">
    <property type="entry name" value="MetI-like_sf"/>
</dbReference>
<dbReference type="PROSITE" id="PS50928">
    <property type="entry name" value="ABC_TM1"/>
    <property type="match status" value="1"/>
</dbReference>
<dbReference type="PANTHER" id="PTHR32243:SF50">
    <property type="entry name" value="MALTOSE_MALTODEXTRIN TRANSPORT SYSTEM PERMEASE PROTEIN MALG"/>
    <property type="match status" value="1"/>
</dbReference>
<evidence type="ECO:0000256" key="3">
    <source>
        <dbReference type="ARBA" id="ARBA00022448"/>
    </source>
</evidence>
<comment type="subcellular location">
    <subcellularLocation>
        <location evidence="1">Cell membrane</location>
        <topology evidence="1">Multi-pass membrane protein</topology>
    </subcellularLocation>
</comment>
<keyword evidence="8 9" id="KW-0472">Membrane</keyword>
<evidence type="ECO:0000256" key="1">
    <source>
        <dbReference type="ARBA" id="ARBA00004651"/>
    </source>
</evidence>
<dbReference type="InterPro" id="IPR000515">
    <property type="entry name" value="MetI-like"/>
</dbReference>
<keyword evidence="7 9" id="KW-1133">Transmembrane helix</keyword>